<keyword evidence="2" id="KW-1185">Reference proteome</keyword>
<dbReference type="EMBL" id="AVOT02054620">
    <property type="protein sequence ID" value="MBW0549313.1"/>
    <property type="molecule type" value="Genomic_DNA"/>
</dbReference>
<comment type="caution">
    <text evidence="1">The sequence shown here is derived from an EMBL/GenBank/DDBJ whole genome shotgun (WGS) entry which is preliminary data.</text>
</comment>
<evidence type="ECO:0000313" key="2">
    <source>
        <dbReference type="Proteomes" id="UP000765509"/>
    </source>
</evidence>
<protein>
    <submittedName>
        <fullName evidence="1">Uncharacterized protein</fullName>
    </submittedName>
</protein>
<sequence>MLPHPRRSQSIHSCGTLKIYLLRCPQPSLHLLLSAVYHAYAHVVPSQHASDTAPHLCPHHSLLFHTPATHNPYTPAALQDIPPMLPSTLLMPSPTCLTLFSNYHPYTLAVSSQHASDTAPHLCPHYSLCFCAPASSSLLLTVLTLPQRPQDTPLTLPLTPLTPNPLSATYHPYAQVLDP</sequence>
<dbReference type="AlphaFoldDB" id="A0A9Q3ISQ2"/>
<name>A0A9Q3ISQ2_9BASI</name>
<proteinExistence type="predicted"/>
<dbReference type="Proteomes" id="UP000765509">
    <property type="component" value="Unassembled WGS sequence"/>
</dbReference>
<organism evidence="1 2">
    <name type="scientific">Austropuccinia psidii MF-1</name>
    <dbReference type="NCBI Taxonomy" id="1389203"/>
    <lineage>
        <taxon>Eukaryota</taxon>
        <taxon>Fungi</taxon>
        <taxon>Dikarya</taxon>
        <taxon>Basidiomycota</taxon>
        <taxon>Pucciniomycotina</taxon>
        <taxon>Pucciniomycetes</taxon>
        <taxon>Pucciniales</taxon>
        <taxon>Sphaerophragmiaceae</taxon>
        <taxon>Austropuccinia</taxon>
    </lineage>
</organism>
<accession>A0A9Q3ISQ2</accession>
<evidence type="ECO:0000313" key="1">
    <source>
        <dbReference type="EMBL" id="MBW0549313.1"/>
    </source>
</evidence>
<gene>
    <name evidence="1" type="ORF">O181_089028</name>
</gene>
<reference evidence="1" key="1">
    <citation type="submission" date="2021-03" db="EMBL/GenBank/DDBJ databases">
        <title>Draft genome sequence of rust myrtle Austropuccinia psidii MF-1, a brazilian biotype.</title>
        <authorList>
            <person name="Quecine M.C."/>
            <person name="Pachon D.M.R."/>
            <person name="Bonatelli M.L."/>
            <person name="Correr F.H."/>
            <person name="Franceschini L.M."/>
            <person name="Leite T.F."/>
            <person name="Margarido G.R.A."/>
            <person name="Almeida C.A."/>
            <person name="Ferrarezi J.A."/>
            <person name="Labate C.A."/>
        </authorList>
    </citation>
    <scope>NUCLEOTIDE SEQUENCE</scope>
    <source>
        <strain evidence="1">MF-1</strain>
    </source>
</reference>